<proteinExistence type="inferred from homology"/>
<dbReference type="InterPro" id="IPR017850">
    <property type="entry name" value="Alkaline_phosphatase_core_sf"/>
</dbReference>
<dbReference type="PANTHER" id="PTHR42693:SF42">
    <property type="entry name" value="ARYLSULFATASE G"/>
    <property type="match status" value="1"/>
</dbReference>
<dbReference type="InterPro" id="IPR050738">
    <property type="entry name" value="Sulfatase"/>
</dbReference>
<dbReference type="PANTHER" id="PTHR42693">
    <property type="entry name" value="ARYLSULFATASE FAMILY MEMBER"/>
    <property type="match status" value="1"/>
</dbReference>
<dbReference type="Proteomes" id="UP001172083">
    <property type="component" value="Unassembled WGS sequence"/>
</dbReference>
<reference evidence="8" key="1">
    <citation type="submission" date="2023-06" db="EMBL/GenBank/DDBJ databases">
        <title>Genomic of Agaribacillus aureum.</title>
        <authorList>
            <person name="Wang G."/>
        </authorList>
    </citation>
    <scope>NUCLEOTIDE SEQUENCE</scope>
    <source>
        <strain evidence="8">BMA12</strain>
    </source>
</reference>
<gene>
    <name evidence="8" type="ORF">QQ020_24415</name>
</gene>
<evidence type="ECO:0000256" key="3">
    <source>
        <dbReference type="ARBA" id="ARBA00022723"/>
    </source>
</evidence>
<evidence type="ECO:0000256" key="1">
    <source>
        <dbReference type="ARBA" id="ARBA00001913"/>
    </source>
</evidence>
<dbReference type="SUPFAM" id="SSF53649">
    <property type="entry name" value="Alkaline phosphatase-like"/>
    <property type="match status" value="1"/>
</dbReference>
<dbReference type="PROSITE" id="PS00149">
    <property type="entry name" value="SULFATASE_2"/>
    <property type="match status" value="1"/>
</dbReference>
<evidence type="ECO:0000256" key="6">
    <source>
        <dbReference type="ARBA" id="ARBA00022837"/>
    </source>
</evidence>
<protein>
    <submittedName>
        <fullName evidence="8">Sulfatase</fullName>
    </submittedName>
</protein>
<organism evidence="8 9">
    <name type="scientific">Agaribacillus aureus</name>
    <dbReference type="NCBI Taxonomy" id="3051825"/>
    <lineage>
        <taxon>Bacteria</taxon>
        <taxon>Pseudomonadati</taxon>
        <taxon>Bacteroidota</taxon>
        <taxon>Cytophagia</taxon>
        <taxon>Cytophagales</taxon>
        <taxon>Splendidivirgaceae</taxon>
        <taxon>Agaribacillus</taxon>
    </lineage>
</organism>
<evidence type="ECO:0000256" key="5">
    <source>
        <dbReference type="ARBA" id="ARBA00022801"/>
    </source>
</evidence>
<keyword evidence="6" id="KW-0106">Calcium</keyword>
<evidence type="ECO:0000313" key="8">
    <source>
        <dbReference type="EMBL" id="MDN5215245.1"/>
    </source>
</evidence>
<feature type="domain" description="Sulfatase N-terminal" evidence="7">
    <location>
        <begin position="49"/>
        <end position="390"/>
    </location>
</feature>
<keyword evidence="4" id="KW-0732">Signal</keyword>
<sequence length="499" mass="56000">MEMTVPKDKYAVITVTYQAIKMACYQVTVILSIALLVSCDSGNPNSQKPNIVFIVVDDLGWTDIACNGSKYYETPNIDQLAREGANFTQAYAACAVCSPTRAAIVTGKYPARLELTTHIPSMAKGWNMGVPPENAAFTLDHPASRKQSGVPNRNYLPLEEITTAEMLKKAGYRTGYVGKWHLGHDDYHPMHQGFDWQAAVTNWGQPMSYYSPYQRQVRGKTYRMESLPAKPGKEEYLTDRLGDEAMGFIQRNKDKPFFLQLAFYSVHTPIQPPQEKVPHFEQKEKQGDHQNAAYAAMLQKTDENIGKILGALEDHDLQKNTMVVLYSDNGGLLPVTSNKPLRKGKGYAYEGGIRVPLIIKWPKKIKKGLSVDTPVTSVDFLPTFCSVAGIEIEAGQPIDGIDILPVLQNPSASPARSLFWHFPHYRGSDVVPYSVIRDGNWKLIKRYDGKTFELFNLKNDISEKIDEAEKMPDKVKILNDKLEQWKKDVDAKVPLLPAD</sequence>
<dbReference type="Gene3D" id="3.40.720.10">
    <property type="entry name" value="Alkaline Phosphatase, subunit A"/>
    <property type="match status" value="1"/>
</dbReference>
<keyword evidence="5" id="KW-0378">Hydrolase</keyword>
<evidence type="ECO:0000313" key="9">
    <source>
        <dbReference type="Proteomes" id="UP001172083"/>
    </source>
</evidence>
<comment type="cofactor">
    <cofactor evidence="1">
        <name>Ca(2+)</name>
        <dbReference type="ChEBI" id="CHEBI:29108"/>
    </cofactor>
</comment>
<evidence type="ECO:0000256" key="2">
    <source>
        <dbReference type="ARBA" id="ARBA00008779"/>
    </source>
</evidence>
<keyword evidence="9" id="KW-1185">Reference proteome</keyword>
<comment type="caution">
    <text evidence="8">The sequence shown here is derived from an EMBL/GenBank/DDBJ whole genome shotgun (WGS) entry which is preliminary data.</text>
</comment>
<evidence type="ECO:0000259" key="7">
    <source>
        <dbReference type="Pfam" id="PF00884"/>
    </source>
</evidence>
<dbReference type="InterPro" id="IPR024607">
    <property type="entry name" value="Sulfatase_CS"/>
</dbReference>
<dbReference type="Gene3D" id="3.30.1120.10">
    <property type="match status" value="1"/>
</dbReference>
<accession>A0ABT8LBT7</accession>
<dbReference type="EMBL" id="JAUJEB010000006">
    <property type="protein sequence ID" value="MDN5215245.1"/>
    <property type="molecule type" value="Genomic_DNA"/>
</dbReference>
<dbReference type="CDD" id="cd16144">
    <property type="entry name" value="ARS_like"/>
    <property type="match status" value="1"/>
</dbReference>
<dbReference type="PROSITE" id="PS00523">
    <property type="entry name" value="SULFATASE_1"/>
    <property type="match status" value="1"/>
</dbReference>
<dbReference type="Pfam" id="PF00884">
    <property type="entry name" value="Sulfatase"/>
    <property type="match status" value="1"/>
</dbReference>
<comment type="similarity">
    <text evidence="2">Belongs to the sulfatase family.</text>
</comment>
<keyword evidence="3" id="KW-0479">Metal-binding</keyword>
<dbReference type="InterPro" id="IPR000917">
    <property type="entry name" value="Sulfatase_N"/>
</dbReference>
<name>A0ABT8LBT7_9BACT</name>
<evidence type="ECO:0000256" key="4">
    <source>
        <dbReference type="ARBA" id="ARBA00022729"/>
    </source>
</evidence>